<gene>
    <name evidence="7" type="ORF">DN757_14365</name>
</gene>
<keyword evidence="4" id="KW-0732">Signal</keyword>
<comment type="similarity">
    <text evidence="2">Belongs to the bacterial solute-binding protein 8 family.</text>
</comment>
<evidence type="ECO:0000256" key="1">
    <source>
        <dbReference type="ARBA" id="ARBA00004196"/>
    </source>
</evidence>
<dbReference type="SUPFAM" id="SSF53807">
    <property type="entry name" value="Helical backbone' metal receptor"/>
    <property type="match status" value="1"/>
</dbReference>
<reference evidence="7 8" key="1">
    <citation type="submission" date="2018-06" db="EMBL/GenBank/DDBJ databases">
        <title>Isolation of heavy metals resistant Paenibacillus silvae NC2 from Gold-Copper mine in ZiJin, China.</title>
        <authorList>
            <person name="Xu J."/>
            <person name="Mazhar H.S."/>
            <person name="Rensing C."/>
        </authorList>
    </citation>
    <scope>NUCLEOTIDE SEQUENCE [LARGE SCALE GENOMIC DNA]</scope>
    <source>
        <strain evidence="7 8">NC2</strain>
    </source>
</reference>
<name>A0A2W6PAG1_9BACL</name>
<dbReference type="InterPro" id="IPR051313">
    <property type="entry name" value="Bact_iron-sidero_bind"/>
</dbReference>
<evidence type="ECO:0000256" key="3">
    <source>
        <dbReference type="ARBA" id="ARBA00022448"/>
    </source>
</evidence>
<dbReference type="PANTHER" id="PTHR30532:SF1">
    <property type="entry name" value="IRON(3+)-HYDROXAMATE-BINDING PROTEIN FHUD"/>
    <property type="match status" value="1"/>
</dbReference>
<organism evidence="7 8">
    <name type="scientific">Paenibacillus silvae</name>
    <dbReference type="NCBI Taxonomy" id="1325358"/>
    <lineage>
        <taxon>Bacteria</taxon>
        <taxon>Bacillati</taxon>
        <taxon>Bacillota</taxon>
        <taxon>Bacilli</taxon>
        <taxon>Bacillales</taxon>
        <taxon>Paenibacillaceae</taxon>
        <taxon>Paenibacillus</taxon>
    </lineage>
</organism>
<accession>A0A2W6PAG1</accession>
<dbReference type="AlphaFoldDB" id="A0A2W6PAG1"/>
<sequence>MARSEFMKIRCISLITAAMITVTGCVSTSDQGASTVPADQTGQATAATSEALPQTETRIVTDGFGEVEIPSNPKRISALYREDYLVALGVTPIVQYYNPMWGKQDYLKLDVPLFDVTGNIEALLVSEPDLIIGAGEVDAEQYELYSKVAPTFRLPDDVLADSRKTLTLIADLLGLSDKAEQVIADYDTRIADVKAKLNSAIGDEKIVVLRMNVADKSINIFGIHNSFVGEILYKELGLKAPAFAEAMTEGNIVLSNEVIPELDADHIILLPSNGTWEEESNAKALEEMKANSLWKTVPAFKNGHVYPVERSYWQTGAITANGLKMDDLLRLLAS</sequence>
<dbReference type="PROSITE" id="PS51257">
    <property type="entry name" value="PROKAR_LIPOPROTEIN"/>
    <property type="match status" value="1"/>
</dbReference>
<dbReference type="Proteomes" id="UP000249204">
    <property type="component" value="Unassembled WGS sequence"/>
</dbReference>
<evidence type="ECO:0000256" key="2">
    <source>
        <dbReference type="ARBA" id="ARBA00008814"/>
    </source>
</evidence>
<feature type="region of interest" description="Disordered" evidence="5">
    <location>
        <begin position="31"/>
        <end position="50"/>
    </location>
</feature>
<dbReference type="PANTHER" id="PTHR30532">
    <property type="entry name" value="IRON III DICITRATE-BINDING PERIPLASMIC PROTEIN"/>
    <property type="match status" value="1"/>
</dbReference>
<dbReference type="RefSeq" id="WP_111270914.1">
    <property type="nucleotide sequence ID" value="NZ_QKWW01000038.1"/>
</dbReference>
<dbReference type="InterPro" id="IPR002491">
    <property type="entry name" value="ABC_transptr_periplasmic_BD"/>
</dbReference>
<evidence type="ECO:0000313" key="8">
    <source>
        <dbReference type="Proteomes" id="UP000249204"/>
    </source>
</evidence>
<evidence type="ECO:0000313" key="7">
    <source>
        <dbReference type="EMBL" id="PZT55046.1"/>
    </source>
</evidence>
<proteinExistence type="inferred from homology"/>
<dbReference type="GO" id="GO:0030288">
    <property type="term" value="C:outer membrane-bounded periplasmic space"/>
    <property type="evidence" value="ECO:0007669"/>
    <property type="project" value="TreeGrafter"/>
</dbReference>
<dbReference type="Pfam" id="PF01497">
    <property type="entry name" value="Peripla_BP_2"/>
    <property type="match status" value="1"/>
</dbReference>
<evidence type="ECO:0000259" key="6">
    <source>
        <dbReference type="PROSITE" id="PS50983"/>
    </source>
</evidence>
<dbReference type="EMBL" id="QKWW01000038">
    <property type="protein sequence ID" value="PZT55046.1"/>
    <property type="molecule type" value="Genomic_DNA"/>
</dbReference>
<dbReference type="PROSITE" id="PS50983">
    <property type="entry name" value="FE_B12_PBP"/>
    <property type="match status" value="1"/>
</dbReference>
<feature type="domain" description="Fe/B12 periplasmic-binding" evidence="6">
    <location>
        <begin position="58"/>
        <end position="334"/>
    </location>
</feature>
<dbReference type="Gene3D" id="3.40.50.1980">
    <property type="entry name" value="Nitrogenase molybdenum iron protein domain"/>
    <property type="match status" value="2"/>
</dbReference>
<dbReference type="GO" id="GO:1901678">
    <property type="term" value="P:iron coordination entity transport"/>
    <property type="evidence" value="ECO:0007669"/>
    <property type="project" value="UniProtKB-ARBA"/>
</dbReference>
<protein>
    <submittedName>
        <fullName evidence="7">ABC transporter substrate-binding protein</fullName>
    </submittedName>
</protein>
<comment type="subcellular location">
    <subcellularLocation>
        <location evidence="1">Cell envelope</location>
    </subcellularLocation>
</comment>
<evidence type="ECO:0000256" key="4">
    <source>
        <dbReference type="ARBA" id="ARBA00022729"/>
    </source>
</evidence>
<evidence type="ECO:0000256" key="5">
    <source>
        <dbReference type="SAM" id="MobiDB-lite"/>
    </source>
</evidence>
<comment type="caution">
    <text evidence="7">The sequence shown here is derived from an EMBL/GenBank/DDBJ whole genome shotgun (WGS) entry which is preliminary data.</text>
</comment>
<keyword evidence="3" id="KW-0813">Transport</keyword>